<dbReference type="Proteomes" id="UP000594014">
    <property type="component" value="Chromosome"/>
</dbReference>
<dbReference type="EMBL" id="CP042469">
    <property type="protein sequence ID" value="QOX64108.1"/>
    <property type="molecule type" value="Genomic_DNA"/>
</dbReference>
<reference evidence="1" key="1">
    <citation type="submission" date="2019-08" db="EMBL/GenBank/DDBJ databases">
        <title>Genome sequence of Clostridiales bacterium MT110.</title>
        <authorList>
            <person name="Cao J."/>
        </authorList>
    </citation>
    <scope>NUCLEOTIDE SEQUENCE</scope>
    <source>
        <strain evidence="1">MT110</strain>
    </source>
</reference>
<organism evidence="1 2">
    <name type="scientific">Anoxybacterium hadale</name>
    <dbReference type="NCBI Taxonomy" id="3408580"/>
    <lineage>
        <taxon>Bacteria</taxon>
        <taxon>Bacillati</taxon>
        <taxon>Bacillota</taxon>
        <taxon>Clostridia</taxon>
        <taxon>Peptostreptococcales</taxon>
        <taxon>Anaerovoracaceae</taxon>
        <taxon>Anoxybacterium</taxon>
    </lineage>
</organism>
<sequence length="324" mass="34917">MSKMDSYQDQILGFSMITKSDAEMIHEATLDILETVGVKVPGKEAHEIYTSAGCQCDGETGIVKFPGNLVIDCIEACPPQFELYARDPKHNVIMGDGRPKYMNFGTGVEVKDIRTGERRSSTKQDIADLARFISGLDEIDIFHVPVTASDVTPFLKDLHEGEAALLNTTKHFIHHNNCGKNTRRWIEMAAAMVGGKETLREKPITTMVLCPNSPLEITEHIGEIIIECARAGLPIDVLSMGLCGGTSPVTIPGTLVVTNAEFMAGMVLAQLVNKGNKMIYGSSTTIMDMQWATTPVGAPEHAMVGAAVAAMGKFYGIPADTGGT</sequence>
<accession>A0ACD1AD01</accession>
<evidence type="ECO:0000313" key="2">
    <source>
        <dbReference type="Proteomes" id="UP000594014"/>
    </source>
</evidence>
<name>A0ACD1AD01_9FIRM</name>
<protein>
    <submittedName>
        <fullName evidence="1">Uncharacterized protein</fullName>
    </submittedName>
</protein>
<keyword evidence="2" id="KW-1185">Reference proteome</keyword>
<gene>
    <name evidence="1" type="ORF">FRZ06_12560</name>
</gene>
<evidence type="ECO:0000313" key="1">
    <source>
        <dbReference type="EMBL" id="QOX64108.1"/>
    </source>
</evidence>
<proteinExistence type="predicted"/>